<dbReference type="PATRIC" id="fig|496833.3.peg.125"/>
<gene>
    <name evidence="1" type="ordered locus">MBIO_0539</name>
</gene>
<dbReference type="HOGENOM" id="CLU_1979056_0_0_14"/>
<evidence type="ECO:0000313" key="1">
    <source>
        <dbReference type="EMBL" id="BAH69804.1"/>
    </source>
</evidence>
<protein>
    <submittedName>
        <fullName evidence="1">Uncharacterized protein</fullName>
    </submittedName>
</protein>
<name>C4XF82_MYCFP</name>
<sequence>MFLYLVVKIVKLLYTFRRCIMAKKMSKGAIIGISVGATILVASTVTAALVCTLHGKTVYKIEYSKYKRAREKGNIGDKIALATLEGLIVTGETTLKEINGTNQQWLDLAKFVKDTRKEIIGNKSKADFQKLIDDFKNFLKSLKVKK</sequence>
<dbReference type="Proteomes" id="UP000006810">
    <property type="component" value="Chromosome"/>
</dbReference>
<dbReference type="EMBL" id="AP009608">
    <property type="protein sequence ID" value="BAH69804.1"/>
    <property type="molecule type" value="Genomic_DNA"/>
</dbReference>
<proteinExistence type="predicted"/>
<accession>C4XF82</accession>
<organism evidence="1 2">
    <name type="scientific">Mycoplasmopsis fermentans (strain ATCC 19989 / NBRC 14854 / NCTC 10117 / PG18)</name>
    <name type="common">Mycoplasma fermentans</name>
    <dbReference type="NCBI Taxonomy" id="496833"/>
    <lineage>
        <taxon>Bacteria</taxon>
        <taxon>Bacillati</taxon>
        <taxon>Mycoplasmatota</taxon>
        <taxon>Mycoplasmoidales</taxon>
        <taxon>Metamycoplasmataceae</taxon>
        <taxon>Mycoplasmopsis</taxon>
    </lineage>
</organism>
<dbReference type="AlphaFoldDB" id="C4XF82"/>
<evidence type="ECO:0000313" key="2">
    <source>
        <dbReference type="Proteomes" id="UP000006810"/>
    </source>
</evidence>
<dbReference type="KEGG" id="mfp:MBIO_0539"/>
<keyword evidence="2" id="KW-1185">Reference proteome</keyword>
<reference evidence="1 2" key="1">
    <citation type="journal article" date="2009" name="Curr. Microbiol.">
        <title>Molecular cloning and expression of a novel cholinephosphotransferase involved in glycoglycerophospholipid biosynthesis of Mycoplasma fermentans.</title>
        <authorList>
            <person name="Ishida N."/>
            <person name="Irikura D."/>
            <person name="Matsuda K."/>
            <person name="Sato S."/>
            <person name="Asano K."/>
        </authorList>
    </citation>
    <scope>NUCLEOTIDE SEQUENCE [LARGE SCALE GENOMIC DNA]</scope>
    <source>
        <strain evidence="2">ATCC 19989 / NBRC 14854 / NCTC 10117 / PG18</strain>
    </source>
</reference>